<protein>
    <submittedName>
        <fullName evidence="6">N-methyl-L-tryptophan oxidase</fullName>
        <ecNumber evidence="6">1.5.3.2</ecNumber>
    </submittedName>
</protein>
<evidence type="ECO:0000256" key="2">
    <source>
        <dbReference type="ARBA" id="ARBA00022630"/>
    </source>
</evidence>
<organism evidence="6 7">
    <name type="scientific">Fructilactobacillus myrtifloralis</name>
    <dbReference type="NCBI Taxonomy" id="2940301"/>
    <lineage>
        <taxon>Bacteria</taxon>
        <taxon>Bacillati</taxon>
        <taxon>Bacillota</taxon>
        <taxon>Bacilli</taxon>
        <taxon>Lactobacillales</taxon>
        <taxon>Lactobacillaceae</taxon>
        <taxon>Fructilactobacillus</taxon>
    </lineage>
</organism>
<proteinExistence type="predicted"/>
<dbReference type="EC" id="1.5.3.2" evidence="6"/>
<keyword evidence="4 6" id="KW-0560">Oxidoreductase</keyword>
<dbReference type="Proteomes" id="UP001056707">
    <property type="component" value="Chromosome"/>
</dbReference>
<keyword evidence="3" id="KW-0274">FAD</keyword>
<dbReference type="InterPro" id="IPR006076">
    <property type="entry name" value="FAD-dep_OxRdtase"/>
</dbReference>
<sequence>MTTTYDLAIVGTGSVGAAAGYYASQAGLNVLELDAHVPPHDAGSHHGQTRLIRHAYGEGDQYVPLVLESQRLWNELAINSGQPIFHQTGILTVAQPTTPFFTTLVHSAHEFQLPLETLTAPALQARYPNWHFSDQYQALFEPTGGYLESETAISAYLQLARHAGVRQEFNQPVTGFQRLANGTVEIRTTQGTYQARQVAITAGTWVKELLPDLPVQPVRKVFSWFHTTDQRLTEAAGFPGFTVELATGNTYYGFPGTDGTIKIGKHNGGQPIRNPHERTPFGTYEADDHEIDELLATHLTGTAGLDHGGACSYDLTPDENFIIDYLPGTDNIQLVTGLSGHGFKFASVLGQIVADRAAHQPEPFDLTPFRLQRFHH</sequence>
<reference evidence="6" key="1">
    <citation type="submission" date="2022-05" db="EMBL/GenBank/DDBJ databases">
        <authorList>
            <person name="Oliphant S.A."/>
            <person name="Watson-Haigh N.S."/>
            <person name="Sumby K.M."/>
            <person name="Gardner J.M."/>
            <person name="Jiranek V."/>
        </authorList>
    </citation>
    <scope>NUCLEOTIDE SEQUENCE</scope>
    <source>
        <strain evidence="6">KI16_H9</strain>
    </source>
</reference>
<dbReference type="PANTHER" id="PTHR10961">
    <property type="entry name" value="PEROXISOMAL SARCOSINE OXIDASE"/>
    <property type="match status" value="1"/>
</dbReference>
<evidence type="ECO:0000256" key="4">
    <source>
        <dbReference type="ARBA" id="ARBA00023002"/>
    </source>
</evidence>
<evidence type="ECO:0000259" key="5">
    <source>
        <dbReference type="Pfam" id="PF01266"/>
    </source>
</evidence>
<dbReference type="Gene3D" id="3.30.9.10">
    <property type="entry name" value="D-Amino Acid Oxidase, subunit A, domain 2"/>
    <property type="match status" value="1"/>
</dbReference>
<dbReference type="NCBIfam" id="NF008425">
    <property type="entry name" value="PRK11259.1"/>
    <property type="match status" value="1"/>
</dbReference>
<dbReference type="EMBL" id="CP097116">
    <property type="protein sequence ID" value="USS84921.1"/>
    <property type="molecule type" value="Genomic_DNA"/>
</dbReference>
<dbReference type="InterPro" id="IPR045170">
    <property type="entry name" value="MTOX"/>
</dbReference>
<accession>A0ABY5BPP1</accession>
<dbReference type="RefSeq" id="WP_252749823.1">
    <property type="nucleotide sequence ID" value="NZ_CP097116.1"/>
</dbReference>
<evidence type="ECO:0000313" key="6">
    <source>
        <dbReference type="EMBL" id="USS84921.1"/>
    </source>
</evidence>
<evidence type="ECO:0000256" key="3">
    <source>
        <dbReference type="ARBA" id="ARBA00022827"/>
    </source>
</evidence>
<keyword evidence="2" id="KW-0285">Flavoprotein</keyword>
<name>A0ABY5BPP1_9LACO</name>
<dbReference type="Pfam" id="PF01266">
    <property type="entry name" value="DAO"/>
    <property type="match status" value="1"/>
</dbReference>
<keyword evidence="7" id="KW-1185">Reference proteome</keyword>
<dbReference type="SUPFAM" id="SSF54373">
    <property type="entry name" value="FAD-linked reductases, C-terminal domain"/>
    <property type="match status" value="1"/>
</dbReference>
<dbReference type="InterPro" id="IPR036188">
    <property type="entry name" value="FAD/NAD-bd_sf"/>
</dbReference>
<dbReference type="GO" id="GO:0050131">
    <property type="term" value="F:N-methyl-L-amino-acid oxidase activity"/>
    <property type="evidence" value="ECO:0007669"/>
    <property type="project" value="UniProtKB-EC"/>
</dbReference>
<dbReference type="PANTHER" id="PTHR10961:SF7">
    <property type="entry name" value="FAD DEPENDENT OXIDOREDUCTASE DOMAIN-CONTAINING PROTEIN"/>
    <property type="match status" value="1"/>
</dbReference>
<gene>
    <name evidence="6" type="primary">solA</name>
    <name evidence="6" type="ORF">M3M35_06405</name>
</gene>
<dbReference type="Gene3D" id="3.50.50.60">
    <property type="entry name" value="FAD/NAD(P)-binding domain"/>
    <property type="match status" value="1"/>
</dbReference>
<evidence type="ECO:0000313" key="7">
    <source>
        <dbReference type="Proteomes" id="UP001056707"/>
    </source>
</evidence>
<dbReference type="SUPFAM" id="SSF51905">
    <property type="entry name" value="FAD/NAD(P)-binding domain"/>
    <property type="match status" value="1"/>
</dbReference>
<feature type="domain" description="FAD dependent oxidoreductase" evidence="5">
    <location>
        <begin position="6"/>
        <end position="356"/>
    </location>
</feature>
<evidence type="ECO:0000256" key="1">
    <source>
        <dbReference type="ARBA" id="ARBA00001974"/>
    </source>
</evidence>
<comment type="cofactor">
    <cofactor evidence="1">
        <name>FAD</name>
        <dbReference type="ChEBI" id="CHEBI:57692"/>
    </cofactor>
</comment>